<proteinExistence type="predicted"/>
<comment type="caution">
    <text evidence="4">The sequence shown here is derived from an EMBL/GenBank/DDBJ whole genome shotgun (WGS) entry which is preliminary data.</text>
</comment>
<dbReference type="InterPro" id="IPR011015">
    <property type="entry name" value="LEM/LEM-like_dom_sf"/>
</dbReference>
<dbReference type="PROSITE" id="PS50954">
    <property type="entry name" value="LEM"/>
    <property type="match status" value="1"/>
</dbReference>
<evidence type="ECO:0000259" key="3">
    <source>
        <dbReference type="PROSITE" id="PS50954"/>
    </source>
</evidence>
<dbReference type="Gene3D" id="1.10.720.40">
    <property type="match status" value="1"/>
</dbReference>
<organism evidence="4 5">
    <name type="scientific">Steinernema hermaphroditum</name>
    <dbReference type="NCBI Taxonomy" id="289476"/>
    <lineage>
        <taxon>Eukaryota</taxon>
        <taxon>Metazoa</taxon>
        <taxon>Ecdysozoa</taxon>
        <taxon>Nematoda</taxon>
        <taxon>Chromadorea</taxon>
        <taxon>Rhabditida</taxon>
        <taxon>Tylenchina</taxon>
        <taxon>Panagrolaimomorpha</taxon>
        <taxon>Strongyloidoidea</taxon>
        <taxon>Steinernematidae</taxon>
        <taxon>Steinernema</taxon>
    </lineage>
</organism>
<protein>
    <recommendedName>
        <fullName evidence="3">LEM domain-containing protein</fullName>
    </recommendedName>
</protein>
<evidence type="ECO:0000313" key="4">
    <source>
        <dbReference type="EMBL" id="KAK0425782.1"/>
    </source>
</evidence>
<dbReference type="EMBL" id="JAUCMV010000001">
    <property type="protein sequence ID" value="KAK0425782.1"/>
    <property type="molecule type" value="Genomic_DNA"/>
</dbReference>
<keyword evidence="5" id="KW-1185">Reference proteome</keyword>
<keyword evidence="2" id="KW-0812">Transmembrane</keyword>
<dbReference type="AlphaFoldDB" id="A0AA39IK28"/>
<dbReference type="PANTHER" id="PTHR12019">
    <property type="entry name" value="LAMINA-ASSOCIATED POLYPEPTIDE THYMOPOIETIN"/>
    <property type="match status" value="1"/>
</dbReference>
<feature type="region of interest" description="Disordered" evidence="1">
    <location>
        <begin position="43"/>
        <end position="89"/>
    </location>
</feature>
<dbReference type="SUPFAM" id="SSF63451">
    <property type="entry name" value="LEM domain"/>
    <property type="match status" value="1"/>
</dbReference>
<feature type="domain" description="LEM" evidence="3">
    <location>
        <begin position="2"/>
        <end position="46"/>
    </location>
</feature>
<accession>A0AA39IK28</accession>
<dbReference type="PANTHER" id="PTHR12019:SF9">
    <property type="entry name" value="THYMOPOIETIN"/>
    <property type="match status" value="1"/>
</dbReference>
<dbReference type="Pfam" id="PF03020">
    <property type="entry name" value="LEM"/>
    <property type="match status" value="1"/>
</dbReference>
<dbReference type="SMART" id="SM00540">
    <property type="entry name" value="LEM"/>
    <property type="match status" value="1"/>
</dbReference>
<keyword evidence="2" id="KW-0472">Membrane</keyword>
<evidence type="ECO:0000313" key="5">
    <source>
        <dbReference type="Proteomes" id="UP001175271"/>
    </source>
</evidence>
<sequence length="212" mass="22915">MDTEVQKLSNDELRNELVKHGLTIGPVMGTTRKVYEKKLLNLLSPSNGPETPSRANGSPVASDVSPSIAVSQGTSNGNERESPVVRRSVTPLLEQSVPKNVRASPAPNVINEDDEDVDYCGEESFRILPDTNITGRYKAPEPRAVGNIFGVIAVLLAIVGVLLVFLFEEESKAFVAPYVELGKEWAQVVSDKVSAYLASKPEDLPKAADDVI</sequence>
<feature type="compositionally biased region" description="Polar residues" evidence="1">
    <location>
        <begin position="43"/>
        <end position="56"/>
    </location>
</feature>
<feature type="transmembrane region" description="Helical" evidence="2">
    <location>
        <begin position="144"/>
        <end position="167"/>
    </location>
</feature>
<keyword evidence="2" id="KW-1133">Transmembrane helix</keyword>
<evidence type="ECO:0000256" key="2">
    <source>
        <dbReference type="SAM" id="Phobius"/>
    </source>
</evidence>
<name>A0AA39IK28_9BILA</name>
<feature type="compositionally biased region" description="Polar residues" evidence="1">
    <location>
        <begin position="64"/>
        <end position="77"/>
    </location>
</feature>
<dbReference type="InterPro" id="IPR003887">
    <property type="entry name" value="LEM_dom"/>
</dbReference>
<gene>
    <name evidence="4" type="ORF">QR680_009382</name>
</gene>
<dbReference type="FunFam" id="1.10.720.40:FF:000001">
    <property type="entry name" value="LEM domain containing 2, isoform CRA_a"/>
    <property type="match status" value="1"/>
</dbReference>
<reference evidence="4" key="1">
    <citation type="submission" date="2023-06" db="EMBL/GenBank/DDBJ databases">
        <title>Genomic analysis of the entomopathogenic nematode Steinernema hermaphroditum.</title>
        <authorList>
            <person name="Schwarz E.M."/>
            <person name="Heppert J.K."/>
            <person name="Baniya A."/>
            <person name="Schwartz H.T."/>
            <person name="Tan C.-H."/>
            <person name="Antoshechkin I."/>
            <person name="Sternberg P.W."/>
            <person name="Goodrich-Blair H."/>
            <person name="Dillman A.R."/>
        </authorList>
    </citation>
    <scope>NUCLEOTIDE SEQUENCE</scope>
    <source>
        <strain evidence="4">PS9179</strain>
        <tissue evidence="4">Whole animal</tissue>
    </source>
</reference>
<evidence type="ECO:0000256" key="1">
    <source>
        <dbReference type="SAM" id="MobiDB-lite"/>
    </source>
</evidence>
<dbReference type="Proteomes" id="UP001175271">
    <property type="component" value="Unassembled WGS sequence"/>
</dbReference>
<dbReference type="CDD" id="cd12934">
    <property type="entry name" value="LEM"/>
    <property type="match status" value="1"/>
</dbReference>
<dbReference type="InterPro" id="IPR051656">
    <property type="entry name" value="LEM_domain"/>
</dbReference>